<evidence type="ECO:0000313" key="2">
    <source>
        <dbReference type="Proteomes" id="UP001237642"/>
    </source>
</evidence>
<protein>
    <submittedName>
        <fullName evidence="1">Uncharacterized protein</fullName>
    </submittedName>
</protein>
<keyword evidence="2" id="KW-1185">Reference proteome</keyword>
<dbReference type="Gene3D" id="2.40.50.140">
    <property type="entry name" value="Nucleic acid-binding proteins"/>
    <property type="match status" value="3"/>
</dbReference>
<name>A0AAD8ICK1_9APIA</name>
<comment type="caution">
    <text evidence="1">The sequence shown here is derived from an EMBL/GenBank/DDBJ whole genome shotgun (WGS) entry which is preliminary data.</text>
</comment>
<evidence type="ECO:0000313" key="1">
    <source>
        <dbReference type="EMBL" id="KAK1382047.1"/>
    </source>
</evidence>
<dbReference type="EMBL" id="JAUIZM010000005">
    <property type="protein sequence ID" value="KAK1382047.1"/>
    <property type="molecule type" value="Genomic_DNA"/>
</dbReference>
<dbReference type="AlphaFoldDB" id="A0AAD8ICK1"/>
<organism evidence="1 2">
    <name type="scientific">Heracleum sosnowskyi</name>
    <dbReference type="NCBI Taxonomy" id="360622"/>
    <lineage>
        <taxon>Eukaryota</taxon>
        <taxon>Viridiplantae</taxon>
        <taxon>Streptophyta</taxon>
        <taxon>Embryophyta</taxon>
        <taxon>Tracheophyta</taxon>
        <taxon>Spermatophyta</taxon>
        <taxon>Magnoliopsida</taxon>
        <taxon>eudicotyledons</taxon>
        <taxon>Gunneridae</taxon>
        <taxon>Pentapetalae</taxon>
        <taxon>asterids</taxon>
        <taxon>campanulids</taxon>
        <taxon>Apiales</taxon>
        <taxon>Apiaceae</taxon>
        <taxon>Apioideae</taxon>
        <taxon>apioid superclade</taxon>
        <taxon>Tordylieae</taxon>
        <taxon>Tordyliinae</taxon>
        <taxon>Heracleum</taxon>
    </lineage>
</organism>
<dbReference type="Proteomes" id="UP001237642">
    <property type="component" value="Unassembled WGS sequence"/>
</dbReference>
<dbReference type="PANTHER" id="PTHR47165">
    <property type="entry name" value="OS03G0429900 PROTEIN"/>
    <property type="match status" value="1"/>
</dbReference>
<dbReference type="SUPFAM" id="SSF50249">
    <property type="entry name" value="Nucleic acid-binding proteins"/>
    <property type="match status" value="3"/>
</dbReference>
<gene>
    <name evidence="1" type="ORF">POM88_019782</name>
</gene>
<sequence length="320" mass="36307">MTYDQLSELDTSRSTWNIKVRVTRMSPSISIQATQGRENLKGYNLILLDDNNSHVQTFIYADQWNSMSGNIDEGSIYVISNFYTKEATGSYLGDLFIIASKCPNDEYPEYSTDIIGVVEDFEHVSSIKTKFGQRNIARFRITDGRNSHKVSIWGDLAVKAESDYNKAVETPVIAIMTSTRLKTYRIQISSLPSSKLYLNMDSDSVVVMRYKLEEEGYTVSQQSIGTPQEPVVQKVQKVEEADWWYNNCSDCEGEVEKVGVKLTCTNCTNKTIVVPEKRYRIVILAEDSSEAYNFILMDRATRRLTGMTATKMQSEILKAS</sequence>
<dbReference type="InterPro" id="IPR012340">
    <property type="entry name" value="NA-bd_OB-fold"/>
</dbReference>
<reference evidence="1" key="2">
    <citation type="submission" date="2023-05" db="EMBL/GenBank/DDBJ databases">
        <authorList>
            <person name="Schelkunov M.I."/>
        </authorList>
    </citation>
    <scope>NUCLEOTIDE SEQUENCE</scope>
    <source>
        <strain evidence="1">Hsosn_3</strain>
        <tissue evidence="1">Leaf</tissue>
    </source>
</reference>
<accession>A0AAD8ICK1</accession>
<reference evidence="1" key="1">
    <citation type="submission" date="2023-02" db="EMBL/GenBank/DDBJ databases">
        <title>Genome of toxic invasive species Heracleum sosnowskyi carries increased number of genes despite the absence of recent whole-genome duplications.</title>
        <authorList>
            <person name="Schelkunov M."/>
            <person name="Shtratnikova V."/>
            <person name="Makarenko M."/>
            <person name="Klepikova A."/>
            <person name="Omelchenko D."/>
            <person name="Novikova G."/>
            <person name="Obukhova E."/>
            <person name="Bogdanov V."/>
            <person name="Penin A."/>
            <person name="Logacheva M."/>
        </authorList>
    </citation>
    <scope>NUCLEOTIDE SEQUENCE</scope>
    <source>
        <strain evidence="1">Hsosn_3</strain>
        <tissue evidence="1">Leaf</tissue>
    </source>
</reference>
<dbReference type="PANTHER" id="PTHR47165:SF4">
    <property type="entry name" value="OS03G0429900 PROTEIN"/>
    <property type="match status" value="1"/>
</dbReference>
<proteinExistence type="predicted"/>